<dbReference type="Pfam" id="PF13480">
    <property type="entry name" value="Acetyltransf_6"/>
    <property type="match status" value="1"/>
</dbReference>
<dbReference type="Gene3D" id="3.40.630.30">
    <property type="match status" value="1"/>
</dbReference>
<name>A0ABT6DN56_9BACT</name>
<feature type="domain" description="BioF2-like acetyltransferase" evidence="1">
    <location>
        <begin position="158"/>
        <end position="267"/>
    </location>
</feature>
<dbReference type="SUPFAM" id="SSF55729">
    <property type="entry name" value="Acyl-CoA N-acyltransferases (Nat)"/>
    <property type="match status" value="1"/>
</dbReference>
<dbReference type="PANTHER" id="PTHR36174">
    <property type="entry name" value="LIPID II:GLYCINE GLYCYLTRANSFERASE"/>
    <property type="match status" value="1"/>
</dbReference>
<evidence type="ECO:0000313" key="2">
    <source>
        <dbReference type="EMBL" id="MDG0817354.1"/>
    </source>
</evidence>
<keyword evidence="3" id="KW-1185">Reference proteome</keyword>
<dbReference type="PANTHER" id="PTHR36174:SF1">
    <property type="entry name" value="LIPID II:GLYCINE GLYCYLTRANSFERASE"/>
    <property type="match status" value="1"/>
</dbReference>
<organism evidence="2 3">
    <name type="scientific">Bdellovibrio svalbardensis</name>
    <dbReference type="NCBI Taxonomy" id="2972972"/>
    <lineage>
        <taxon>Bacteria</taxon>
        <taxon>Pseudomonadati</taxon>
        <taxon>Bdellovibrionota</taxon>
        <taxon>Bdellovibrionia</taxon>
        <taxon>Bdellovibrionales</taxon>
        <taxon>Pseudobdellovibrionaceae</taxon>
        <taxon>Bdellovibrio</taxon>
    </lineage>
</organism>
<dbReference type="EMBL" id="JANRMI010000004">
    <property type="protein sequence ID" value="MDG0817354.1"/>
    <property type="molecule type" value="Genomic_DNA"/>
</dbReference>
<accession>A0ABT6DN56</accession>
<gene>
    <name evidence="2" type="ORF">NWE73_13315</name>
</gene>
<dbReference type="InterPro" id="IPR038740">
    <property type="entry name" value="BioF2-like_GNAT_dom"/>
</dbReference>
<dbReference type="Proteomes" id="UP001152321">
    <property type="component" value="Unassembled WGS sequence"/>
</dbReference>
<evidence type="ECO:0000313" key="3">
    <source>
        <dbReference type="Proteomes" id="UP001152321"/>
    </source>
</evidence>
<dbReference type="InterPro" id="IPR016181">
    <property type="entry name" value="Acyl_CoA_acyltransferase"/>
</dbReference>
<evidence type="ECO:0000259" key="1">
    <source>
        <dbReference type="Pfam" id="PF13480"/>
    </source>
</evidence>
<comment type="caution">
    <text evidence="2">The sequence shown here is derived from an EMBL/GenBank/DDBJ whole genome shotgun (WGS) entry which is preliminary data.</text>
</comment>
<reference evidence="2" key="1">
    <citation type="submission" date="2022-08" db="EMBL/GenBank/DDBJ databases">
        <title>Novel Bdellovibrio Species Isolated from Svalbard: Designation Bdellovibrio svalbardensis.</title>
        <authorList>
            <person name="Mitchell R.J."/>
            <person name="Choi S.Y."/>
        </authorList>
    </citation>
    <scope>NUCLEOTIDE SEQUENCE</scope>
    <source>
        <strain evidence="2">PAP01</strain>
    </source>
</reference>
<proteinExistence type="predicted"/>
<protein>
    <submittedName>
        <fullName evidence="2">GNAT family N-acetyltransferase</fullName>
    </submittedName>
</protein>
<dbReference type="InterPro" id="IPR050644">
    <property type="entry name" value="PG_Glycine_Bridge_Synth"/>
</dbReference>
<dbReference type="RefSeq" id="WP_277579300.1">
    <property type="nucleotide sequence ID" value="NZ_JANRMI010000004.1"/>
</dbReference>
<sequence>MNFFADLYFQKKYSELYLNKGESVFEFKYQEASFVFKNISIKRPIYSIGTRKLAELYFDLETAYGFGGFCTNNSDRDFLGRAMQAYQARCKSENIIAEFLRFHPFNEFPQNFADNLDFARFDRSTVFIDLQNSKEDRWTRYGQTTRNILRKCAGSLEVQESNDIERFIELYYRTMDKNAAAGFYYFGRSYFESLLALDEVKLFAIKHEGAIVSMAFIIFGEEIAYYHLSANHEEFYSLNANYYMLDEVSEIVRKEGKKVFFLGGGRTPEVNDSLFKFKSKFSDCLQPFWIGGKIYNHEVFAEYMQVFNEQFPEKVNLKMFLKYRGAV</sequence>